<dbReference type="Pfam" id="PF09397">
    <property type="entry name" value="FtsK_gamma"/>
    <property type="match status" value="1"/>
</dbReference>
<feature type="domain" description="FtsK" evidence="8">
    <location>
        <begin position="475"/>
        <end position="667"/>
    </location>
</feature>
<dbReference type="SUPFAM" id="SSF52540">
    <property type="entry name" value="P-loop containing nucleoside triphosphate hydrolases"/>
    <property type="match status" value="1"/>
</dbReference>
<dbReference type="InterPro" id="IPR036388">
    <property type="entry name" value="WH-like_DNA-bd_sf"/>
</dbReference>
<evidence type="ECO:0000256" key="4">
    <source>
        <dbReference type="ARBA" id="ARBA00022840"/>
    </source>
</evidence>
<evidence type="ECO:0000313" key="10">
    <source>
        <dbReference type="EMBL" id="PLR98727.1"/>
    </source>
</evidence>
<feature type="region of interest" description="Disordered" evidence="7">
    <location>
        <begin position="205"/>
        <end position="230"/>
    </location>
</feature>
<dbReference type="Gene3D" id="3.30.980.40">
    <property type="match status" value="1"/>
</dbReference>
<accession>A0A2N5GHC9</accession>
<evidence type="ECO:0000256" key="5">
    <source>
        <dbReference type="ARBA" id="ARBA00023125"/>
    </source>
</evidence>
<dbReference type="InterPro" id="IPR036390">
    <property type="entry name" value="WH_DNA-bd_sf"/>
</dbReference>
<evidence type="ECO:0000256" key="6">
    <source>
        <dbReference type="PROSITE-ProRule" id="PRU00289"/>
    </source>
</evidence>
<comment type="caution">
    <text evidence="9">The sequence shown here is derived from an EMBL/GenBank/DDBJ whole genome shotgun (WGS) entry which is preliminary data.</text>
</comment>
<keyword evidence="3" id="KW-0159">Chromosome partition</keyword>
<dbReference type="SUPFAM" id="SSF46785">
    <property type="entry name" value="Winged helix' DNA-binding domain"/>
    <property type="match status" value="1"/>
</dbReference>
<dbReference type="InterPro" id="IPR002543">
    <property type="entry name" value="FtsK_dom"/>
</dbReference>
<dbReference type="Pfam" id="PF17854">
    <property type="entry name" value="FtsK_alpha"/>
    <property type="match status" value="1"/>
</dbReference>
<comment type="similarity">
    <text evidence="1">Belongs to the FtsK/SpoIIIE/SftA family.</text>
</comment>
<feature type="region of interest" description="Disordered" evidence="7">
    <location>
        <begin position="258"/>
        <end position="277"/>
    </location>
</feature>
<feature type="region of interest" description="Disordered" evidence="7">
    <location>
        <begin position="1"/>
        <end position="31"/>
    </location>
</feature>
<dbReference type="SMART" id="SM00843">
    <property type="entry name" value="Ftsk_gamma"/>
    <property type="match status" value="1"/>
</dbReference>
<dbReference type="PANTHER" id="PTHR22683:SF42">
    <property type="entry name" value="DNA TRANSLOCASE SFTA"/>
    <property type="match status" value="1"/>
</dbReference>
<dbReference type="PANTHER" id="PTHR22683">
    <property type="entry name" value="SPORULATION PROTEIN RELATED"/>
    <property type="match status" value="1"/>
</dbReference>
<dbReference type="RefSeq" id="WP_101579031.1">
    <property type="nucleotide sequence ID" value="NZ_RWHA01000071.1"/>
</dbReference>
<proteinExistence type="inferred from homology"/>
<evidence type="ECO:0000259" key="8">
    <source>
        <dbReference type="PROSITE" id="PS50901"/>
    </source>
</evidence>
<dbReference type="Proteomes" id="UP000235114">
    <property type="component" value="Unassembled WGS sequence"/>
</dbReference>
<evidence type="ECO:0000313" key="12">
    <source>
        <dbReference type="Proteomes" id="UP000235114"/>
    </source>
</evidence>
<keyword evidence="12" id="KW-1185">Reference proteome</keyword>
<evidence type="ECO:0000256" key="1">
    <source>
        <dbReference type="ARBA" id="ARBA00006474"/>
    </source>
</evidence>
<dbReference type="EMBL" id="PGVD01000020">
    <property type="protein sequence ID" value="PLR98727.1"/>
    <property type="molecule type" value="Genomic_DNA"/>
</dbReference>
<keyword evidence="5" id="KW-0238">DNA-binding</keyword>
<feature type="region of interest" description="Disordered" evidence="7">
    <location>
        <begin position="43"/>
        <end position="111"/>
    </location>
</feature>
<dbReference type="PROSITE" id="PS50901">
    <property type="entry name" value="FTSK"/>
    <property type="match status" value="1"/>
</dbReference>
<dbReference type="GO" id="GO:0005524">
    <property type="term" value="F:ATP binding"/>
    <property type="evidence" value="ECO:0007669"/>
    <property type="project" value="UniProtKB-UniRule"/>
</dbReference>
<dbReference type="InterPro" id="IPR041027">
    <property type="entry name" value="FtsK_alpha"/>
</dbReference>
<protein>
    <submittedName>
        <fullName evidence="9">DNA translocase FtsK</fullName>
    </submittedName>
</protein>
<dbReference type="GO" id="GO:0007059">
    <property type="term" value="P:chromosome segregation"/>
    <property type="evidence" value="ECO:0007669"/>
    <property type="project" value="UniProtKB-KW"/>
</dbReference>
<organism evidence="9 11">
    <name type="scientific">Bacillus canaveralius</name>
    <dbReference type="NCBI Taxonomy" id="1403243"/>
    <lineage>
        <taxon>Bacteria</taxon>
        <taxon>Bacillati</taxon>
        <taxon>Bacillota</taxon>
        <taxon>Bacilli</taxon>
        <taxon>Bacillales</taxon>
        <taxon>Bacillaceae</taxon>
        <taxon>Bacillus</taxon>
    </lineage>
</organism>
<name>A0A2N5GHC9_9BACI</name>
<reference evidence="10 12" key="2">
    <citation type="submission" date="2017-12" db="EMBL/GenBank/DDBJ databases">
        <title>Comparative Functional Genomics of Dry Heat Resistant strains isolated from the Viking Spacecraft.</title>
        <authorList>
            <person name="Seuylemezian A."/>
            <person name="Cooper K."/>
            <person name="Vaishampayan P."/>
        </authorList>
    </citation>
    <scope>NUCLEOTIDE SEQUENCE [LARGE SCALE GENOMIC DNA]</scope>
    <source>
        <strain evidence="10 12">ATCC 29669</strain>
    </source>
</reference>
<dbReference type="AlphaFoldDB" id="A0A2N5GHC9"/>
<dbReference type="Gene3D" id="1.10.10.10">
    <property type="entry name" value="Winged helix-like DNA-binding domain superfamily/Winged helix DNA-binding domain"/>
    <property type="match status" value="1"/>
</dbReference>
<sequence length="813" mass="90974">MFKDEESEYLSNRDEFAGMPNPEIKKRRGKDIETRVAYHYPKGQFRFPVIPDEKESQPPSQSRTERMHKKNRPVTIQQKREQQSTLHKNRMPTVSSQASQPFRPVEIPPVFGFGKQSKDEAIIHEISSFEPNNSQLTEIKYRENIKADSDVAARETPNSGSAILQGKIETDRNPIFESESLTIQDGSRTQRDAFFEQAAAPSRIFQVESEPVSESETLISEGDSESRSNSIFENEVPDIQRFEAAPVADKTVDDLSLKDGEQQSEPQAPQSQKERPHLPFNVLMLKQDKQKLEENQFPLANKRSGSETGRSAASYDKSATEMNRYPAAKEAEPEPETAQGYTHPDFDLLEPPVVYEANDEWLYAQEQLLNETLENFNVGARVVNVVQGPSVTRFEVQPDPGVKVNKITNLSDDIKLSLAAKDIRIEAPIPGKHTIGIEVPNEKSRPVLISEIIKSREFTESVSPLTAVLGLDISGLPIITDLKKMPHGLIAGATGSGKSVCINTILVSLLYKADPDQVKLLLIDPKMVELAPYNHIPHLVCPVITDVKAATAALKWAVEEMERRYELFAHTGVRDINRFNEMADQHKRYSDKLPFIVIIIDELADLMMMSPADVEEAICRIAQKARACGIHLIIATQRPSVDVITGLIKANVPTRIAFSVSSQIDSRTIIDISGAEKLLGRGDMLFLENGSSKPVRLQGTYVSDLEIDDVVSHVRAQREPVYLFEQGELLKKAEASEEEDELFYEACEFVVSHGAASTSSLQRRFKIGYNRAARLIDMMEQHGYISETRGSKPRDVLITETELAALQDTSPID</sequence>
<dbReference type="OrthoDB" id="9807790at2"/>
<dbReference type="InterPro" id="IPR018541">
    <property type="entry name" value="Ftsk_gamma"/>
</dbReference>
<dbReference type="Proteomes" id="UP000234951">
    <property type="component" value="Unassembled WGS sequence"/>
</dbReference>
<evidence type="ECO:0000313" key="9">
    <source>
        <dbReference type="EMBL" id="PLR80184.1"/>
    </source>
</evidence>
<dbReference type="InterPro" id="IPR027417">
    <property type="entry name" value="P-loop_NTPase"/>
</dbReference>
<evidence type="ECO:0000256" key="2">
    <source>
        <dbReference type="ARBA" id="ARBA00022741"/>
    </source>
</evidence>
<keyword evidence="4 6" id="KW-0067">ATP-binding</keyword>
<gene>
    <name evidence="9" type="ORF">CU635_19265</name>
    <name evidence="10" type="ORF">CVD25_07270</name>
</gene>
<keyword evidence="2 6" id="KW-0547">Nucleotide-binding</keyword>
<dbReference type="EMBL" id="PGVA01000057">
    <property type="protein sequence ID" value="PLR80184.1"/>
    <property type="molecule type" value="Genomic_DNA"/>
</dbReference>
<feature type="region of interest" description="Disordered" evidence="7">
    <location>
        <begin position="150"/>
        <end position="189"/>
    </location>
</feature>
<feature type="binding site" evidence="6">
    <location>
        <begin position="492"/>
        <end position="499"/>
    </location>
    <ligand>
        <name>ATP</name>
        <dbReference type="ChEBI" id="CHEBI:30616"/>
    </ligand>
</feature>
<dbReference type="Pfam" id="PF01580">
    <property type="entry name" value="FtsK_SpoIIIE"/>
    <property type="match status" value="1"/>
</dbReference>
<feature type="region of interest" description="Disordered" evidence="7">
    <location>
        <begin position="297"/>
        <end position="345"/>
    </location>
</feature>
<evidence type="ECO:0000313" key="11">
    <source>
        <dbReference type="Proteomes" id="UP000234951"/>
    </source>
</evidence>
<dbReference type="InterPro" id="IPR050206">
    <property type="entry name" value="FtsK/SpoIIIE/SftA"/>
</dbReference>
<dbReference type="GO" id="GO:0003677">
    <property type="term" value="F:DNA binding"/>
    <property type="evidence" value="ECO:0007669"/>
    <property type="project" value="UniProtKB-KW"/>
</dbReference>
<evidence type="ECO:0000256" key="3">
    <source>
        <dbReference type="ARBA" id="ARBA00022829"/>
    </source>
</evidence>
<dbReference type="SMART" id="SM00382">
    <property type="entry name" value="AAA"/>
    <property type="match status" value="1"/>
</dbReference>
<dbReference type="Gene3D" id="3.40.50.300">
    <property type="entry name" value="P-loop containing nucleotide triphosphate hydrolases"/>
    <property type="match status" value="1"/>
</dbReference>
<evidence type="ECO:0000256" key="7">
    <source>
        <dbReference type="SAM" id="MobiDB-lite"/>
    </source>
</evidence>
<reference evidence="9 11" key="1">
    <citation type="submission" date="2017-11" db="EMBL/GenBank/DDBJ databases">
        <title>Comparitive Functional Genomics of Dry Heat Resistant strains isolated from the Viking Spacecraft.</title>
        <authorList>
            <person name="Seuylemezian A."/>
            <person name="Cooper K."/>
            <person name="Vaishampayan P."/>
        </authorList>
    </citation>
    <scope>NUCLEOTIDE SEQUENCE [LARGE SCALE GENOMIC DNA]</scope>
    <source>
        <strain evidence="9 11">M4.6</strain>
    </source>
</reference>
<dbReference type="InterPro" id="IPR003593">
    <property type="entry name" value="AAA+_ATPase"/>
</dbReference>